<dbReference type="InterPro" id="IPR050223">
    <property type="entry name" value="D-isomer_2-hydroxyacid_DH"/>
</dbReference>
<evidence type="ECO:0000259" key="6">
    <source>
        <dbReference type="Pfam" id="PF02826"/>
    </source>
</evidence>
<sequence>MTKRILISRTLPEAILEEAARLGEVTVRPGRIPLDLGEARQALNDYDGILSMGGDAFGAETFETGPFRCKVIANFGVGYEHIDAPAAKAAGVAVSNTPGAVTDATADIGMTLVLMTCRRAAQGERLVRSGQWEGWRPMELLGMHVTGKTLGIVGMGRIGKAVARRAHFGFDMPIVFYNRSRVEDPGLPATQLDTIEDLMSTADIVVVTVPATPQTRHLIGAAEIAAMKPTGVLVNIARGNVVVEADLIKALQEKRIGGAGLDVYEFEPKVPQALRDLDNAVLLPHMGTSTLEVRTNMGMLCLDNIRAALEGRDLPTPV</sequence>
<dbReference type="InterPro" id="IPR006140">
    <property type="entry name" value="D-isomer_DH_NAD-bd"/>
</dbReference>
<dbReference type="GO" id="GO:0051287">
    <property type="term" value="F:NAD binding"/>
    <property type="evidence" value="ECO:0007669"/>
    <property type="project" value="InterPro"/>
</dbReference>
<dbReference type="Pfam" id="PF02826">
    <property type="entry name" value="2-Hacid_dh_C"/>
    <property type="match status" value="1"/>
</dbReference>
<gene>
    <name evidence="7" type="ORF">CLV78_10887</name>
</gene>
<dbReference type="InterPro" id="IPR036291">
    <property type="entry name" value="NAD(P)-bd_dom_sf"/>
</dbReference>
<dbReference type="SUPFAM" id="SSF51735">
    <property type="entry name" value="NAD(P)-binding Rossmann-fold domains"/>
    <property type="match status" value="1"/>
</dbReference>
<dbReference type="OrthoDB" id="9793626at2"/>
<evidence type="ECO:0000259" key="5">
    <source>
        <dbReference type="Pfam" id="PF00389"/>
    </source>
</evidence>
<evidence type="ECO:0000256" key="3">
    <source>
        <dbReference type="ARBA" id="ARBA00023027"/>
    </source>
</evidence>
<feature type="domain" description="D-isomer specific 2-hydroxyacid dehydrogenase catalytic" evidence="5">
    <location>
        <begin position="6"/>
        <end position="318"/>
    </location>
</feature>
<keyword evidence="8" id="KW-1185">Reference proteome</keyword>
<dbReference type="Pfam" id="PF00389">
    <property type="entry name" value="2-Hacid_dh"/>
    <property type="match status" value="1"/>
</dbReference>
<dbReference type="GO" id="GO:0005829">
    <property type="term" value="C:cytosol"/>
    <property type="evidence" value="ECO:0007669"/>
    <property type="project" value="TreeGrafter"/>
</dbReference>
<name>A0A2T0RKU0_9RHOB</name>
<accession>A0A2T0RKU0</accession>
<keyword evidence="2 4" id="KW-0560">Oxidoreductase</keyword>
<dbReference type="Proteomes" id="UP000239480">
    <property type="component" value="Unassembled WGS sequence"/>
</dbReference>
<keyword evidence="3" id="KW-0520">NAD</keyword>
<dbReference type="EMBL" id="PVTD01000008">
    <property type="protein sequence ID" value="PRY21816.1"/>
    <property type="molecule type" value="Genomic_DNA"/>
</dbReference>
<dbReference type="InterPro" id="IPR029752">
    <property type="entry name" value="D-isomer_DH_CS1"/>
</dbReference>
<dbReference type="SUPFAM" id="SSF52283">
    <property type="entry name" value="Formate/glycerate dehydrogenase catalytic domain-like"/>
    <property type="match status" value="1"/>
</dbReference>
<dbReference type="InterPro" id="IPR029753">
    <property type="entry name" value="D-isomer_DH_CS"/>
</dbReference>
<dbReference type="RefSeq" id="WP_106206357.1">
    <property type="nucleotide sequence ID" value="NZ_PVTD01000008.1"/>
</dbReference>
<dbReference type="GO" id="GO:0030267">
    <property type="term" value="F:glyoxylate reductase (NADPH) activity"/>
    <property type="evidence" value="ECO:0007669"/>
    <property type="project" value="TreeGrafter"/>
</dbReference>
<dbReference type="PROSITE" id="PS00671">
    <property type="entry name" value="D_2_HYDROXYACID_DH_3"/>
    <property type="match status" value="1"/>
</dbReference>
<dbReference type="AlphaFoldDB" id="A0A2T0RKU0"/>
<evidence type="ECO:0000313" key="7">
    <source>
        <dbReference type="EMBL" id="PRY21816.1"/>
    </source>
</evidence>
<evidence type="ECO:0000313" key="8">
    <source>
        <dbReference type="Proteomes" id="UP000239480"/>
    </source>
</evidence>
<dbReference type="Gene3D" id="3.40.50.720">
    <property type="entry name" value="NAD(P)-binding Rossmann-like Domain"/>
    <property type="match status" value="2"/>
</dbReference>
<dbReference type="FunFam" id="3.40.50.720:FF:000203">
    <property type="entry name" value="D-3-phosphoglycerate dehydrogenase (SerA)"/>
    <property type="match status" value="1"/>
</dbReference>
<dbReference type="PANTHER" id="PTHR10996:SF178">
    <property type="entry name" value="2-HYDROXYACID DEHYDROGENASE YGL185C-RELATED"/>
    <property type="match status" value="1"/>
</dbReference>
<evidence type="ECO:0000256" key="4">
    <source>
        <dbReference type="RuleBase" id="RU003719"/>
    </source>
</evidence>
<reference evidence="7 8" key="1">
    <citation type="submission" date="2018-03" db="EMBL/GenBank/DDBJ databases">
        <title>Genomic Encyclopedia of Archaeal and Bacterial Type Strains, Phase II (KMG-II): from individual species to whole genera.</title>
        <authorList>
            <person name="Goeker M."/>
        </authorList>
    </citation>
    <scope>NUCLEOTIDE SEQUENCE [LARGE SCALE GENOMIC DNA]</scope>
    <source>
        <strain evidence="7 8">DSM 29328</strain>
    </source>
</reference>
<feature type="domain" description="D-isomer specific 2-hydroxyacid dehydrogenase NAD-binding" evidence="6">
    <location>
        <begin position="110"/>
        <end position="287"/>
    </location>
</feature>
<dbReference type="GO" id="GO:0016618">
    <property type="term" value="F:hydroxypyruvate reductase [NAD(P)H] activity"/>
    <property type="evidence" value="ECO:0007669"/>
    <property type="project" value="TreeGrafter"/>
</dbReference>
<evidence type="ECO:0000256" key="1">
    <source>
        <dbReference type="ARBA" id="ARBA00005854"/>
    </source>
</evidence>
<comment type="similarity">
    <text evidence="1 4">Belongs to the D-isomer specific 2-hydroxyacid dehydrogenase family.</text>
</comment>
<organism evidence="7 8">
    <name type="scientific">Aliiruegeria haliotis</name>
    <dbReference type="NCBI Taxonomy" id="1280846"/>
    <lineage>
        <taxon>Bacteria</taxon>
        <taxon>Pseudomonadati</taxon>
        <taxon>Pseudomonadota</taxon>
        <taxon>Alphaproteobacteria</taxon>
        <taxon>Rhodobacterales</taxon>
        <taxon>Roseobacteraceae</taxon>
        <taxon>Aliiruegeria</taxon>
    </lineage>
</organism>
<protein>
    <submittedName>
        <fullName evidence="7">Gluconate 2-dehydrogenase</fullName>
    </submittedName>
</protein>
<dbReference type="PANTHER" id="PTHR10996">
    <property type="entry name" value="2-HYDROXYACID DEHYDROGENASE-RELATED"/>
    <property type="match status" value="1"/>
</dbReference>
<dbReference type="InterPro" id="IPR006139">
    <property type="entry name" value="D-isomer_2_OHA_DH_cat_dom"/>
</dbReference>
<comment type="caution">
    <text evidence="7">The sequence shown here is derived from an EMBL/GenBank/DDBJ whole genome shotgun (WGS) entry which is preliminary data.</text>
</comment>
<evidence type="ECO:0000256" key="2">
    <source>
        <dbReference type="ARBA" id="ARBA00023002"/>
    </source>
</evidence>
<dbReference type="CDD" id="cd05301">
    <property type="entry name" value="GDH"/>
    <property type="match status" value="1"/>
</dbReference>
<dbReference type="PROSITE" id="PS00065">
    <property type="entry name" value="D_2_HYDROXYACID_DH_1"/>
    <property type="match status" value="1"/>
</dbReference>
<proteinExistence type="inferred from homology"/>